<sequence length="214" mass="24363">MQYVLSTLSETGPSFVRSVRSTTPNLFRASRIRKYSKHSGTASASVLSSCRSFGAGDRAKRFNPISKDDQLNPGPGVSTSNPWDRDSSPRRTSAPSLEVDTESSLWDHLADNPSWDRFQREDPPHGRALIPDRSDRKRRLVQGVDNILDMVHGSLERKGQTKIEEIELYEGDYELWGSPAVCKWRTAIINLYHLDLTSKKYVKHSYMLPRYNVH</sequence>
<gene>
    <name evidence="2" type="ORF">NEOLEDRAFT_1152219</name>
</gene>
<dbReference type="AlphaFoldDB" id="A0A165N0P9"/>
<dbReference type="Proteomes" id="UP000076761">
    <property type="component" value="Unassembled WGS sequence"/>
</dbReference>
<proteinExistence type="predicted"/>
<evidence type="ECO:0000313" key="3">
    <source>
        <dbReference type="Proteomes" id="UP000076761"/>
    </source>
</evidence>
<name>A0A165N0P9_9AGAM</name>
<reference evidence="2 3" key="1">
    <citation type="journal article" date="2016" name="Mol. Biol. Evol.">
        <title>Comparative Genomics of Early-Diverging Mushroom-Forming Fungi Provides Insights into the Origins of Lignocellulose Decay Capabilities.</title>
        <authorList>
            <person name="Nagy L.G."/>
            <person name="Riley R."/>
            <person name="Tritt A."/>
            <person name="Adam C."/>
            <person name="Daum C."/>
            <person name="Floudas D."/>
            <person name="Sun H."/>
            <person name="Yadav J.S."/>
            <person name="Pangilinan J."/>
            <person name="Larsson K.H."/>
            <person name="Matsuura K."/>
            <person name="Barry K."/>
            <person name="Labutti K."/>
            <person name="Kuo R."/>
            <person name="Ohm R.A."/>
            <person name="Bhattacharya S.S."/>
            <person name="Shirouzu T."/>
            <person name="Yoshinaga Y."/>
            <person name="Martin F.M."/>
            <person name="Grigoriev I.V."/>
            <person name="Hibbett D.S."/>
        </authorList>
    </citation>
    <scope>NUCLEOTIDE SEQUENCE [LARGE SCALE GENOMIC DNA]</scope>
    <source>
        <strain evidence="2 3">HHB14362 ss-1</strain>
    </source>
</reference>
<evidence type="ECO:0000313" key="2">
    <source>
        <dbReference type="EMBL" id="KZT19029.1"/>
    </source>
</evidence>
<organism evidence="2 3">
    <name type="scientific">Neolentinus lepideus HHB14362 ss-1</name>
    <dbReference type="NCBI Taxonomy" id="1314782"/>
    <lineage>
        <taxon>Eukaryota</taxon>
        <taxon>Fungi</taxon>
        <taxon>Dikarya</taxon>
        <taxon>Basidiomycota</taxon>
        <taxon>Agaricomycotina</taxon>
        <taxon>Agaricomycetes</taxon>
        <taxon>Gloeophyllales</taxon>
        <taxon>Gloeophyllaceae</taxon>
        <taxon>Neolentinus</taxon>
    </lineage>
</organism>
<keyword evidence="3" id="KW-1185">Reference proteome</keyword>
<dbReference type="EMBL" id="KV425652">
    <property type="protein sequence ID" value="KZT19029.1"/>
    <property type="molecule type" value="Genomic_DNA"/>
</dbReference>
<protein>
    <submittedName>
        <fullName evidence="2">Uncharacterized protein</fullName>
    </submittedName>
</protein>
<evidence type="ECO:0000256" key="1">
    <source>
        <dbReference type="SAM" id="MobiDB-lite"/>
    </source>
</evidence>
<dbReference type="InParanoid" id="A0A165N0P9"/>
<feature type="region of interest" description="Disordered" evidence="1">
    <location>
        <begin position="61"/>
        <end position="104"/>
    </location>
</feature>
<accession>A0A165N0P9</accession>